<dbReference type="PANTHER" id="PTHR43875">
    <property type="entry name" value="MALTODEXTRIN IMPORT ATP-BINDING PROTEIN MSMX"/>
    <property type="match status" value="1"/>
</dbReference>
<dbReference type="GO" id="GO:0140359">
    <property type="term" value="F:ABC-type transporter activity"/>
    <property type="evidence" value="ECO:0007669"/>
    <property type="project" value="InterPro"/>
</dbReference>
<dbReference type="SUPFAM" id="SSF52540">
    <property type="entry name" value="P-loop containing nucleoside triphosphate hydrolases"/>
    <property type="match status" value="1"/>
</dbReference>
<dbReference type="GO" id="GO:0005524">
    <property type="term" value="F:ATP binding"/>
    <property type="evidence" value="ECO:0007669"/>
    <property type="project" value="UniProtKB-KW"/>
</dbReference>
<dbReference type="RefSeq" id="WP_015664107.1">
    <property type="nucleotide sequence ID" value="NC_020453.1"/>
</dbReference>
<evidence type="ECO:0000313" key="9">
    <source>
        <dbReference type="Proteomes" id="UP000011841"/>
    </source>
</evidence>
<dbReference type="Pfam" id="PF00005">
    <property type="entry name" value="ABC_tran"/>
    <property type="match status" value="1"/>
</dbReference>
<dbReference type="SUPFAM" id="SSF50331">
    <property type="entry name" value="MOP-like"/>
    <property type="match status" value="1"/>
</dbReference>
<dbReference type="Gene3D" id="2.40.50.140">
    <property type="entry name" value="Nucleic acid-binding proteins"/>
    <property type="match status" value="1"/>
</dbReference>
<accession>M4Z2J0</accession>
<reference evidence="8 9" key="1">
    <citation type="journal article" date="2013" name="Appl. Environ. Microbiol.">
        <title>Genome analysis suggests that the soil oligotrophic bacterium Agromonas oligotrophica (Bradyrhizobium oligotrophicum) is a nitrogen-fixing symbiont of Aeschynomene indica.</title>
        <authorList>
            <person name="Okubo T."/>
            <person name="Fukushima S."/>
            <person name="Itakura M."/>
            <person name="Oshima K."/>
            <person name="Longtonglang A."/>
            <person name="Teaumroong N."/>
            <person name="Mitsui H."/>
            <person name="Hattori M."/>
            <person name="Hattori R."/>
            <person name="Hattori T."/>
            <person name="Minamisawa K."/>
        </authorList>
    </citation>
    <scope>NUCLEOTIDE SEQUENCE [LARGE SCALE GENOMIC DNA]</scope>
    <source>
        <strain evidence="8 9">S58</strain>
    </source>
</reference>
<comment type="similarity">
    <text evidence="2">Belongs to the ABC transporter superfamily.</text>
</comment>
<evidence type="ECO:0000256" key="5">
    <source>
        <dbReference type="ARBA" id="ARBA00022840"/>
    </source>
</evidence>
<evidence type="ECO:0000256" key="4">
    <source>
        <dbReference type="ARBA" id="ARBA00022741"/>
    </source>
</evidence>
<dbReference type="InterPro" id="IPR017871">
    <property type="entry name" value="ABC_transporter-like_CS"/>
</dbReference>
<dbReference type="Pfam" id="PF08402">
    <property type="entry name" value="TOBE_2"/>
    <property type="match status" value="1"/>
</dbReference>
<dbReference type="InterPro" id="IPR003593">
    <property type="entry name" value="AAA+_ATPase"/>
</dbReference>
<evidence type="ECO:0000256" key="6">
    <source>
        <dbReference type="ARBA" id="ARBA00024722"/>
    </source>
</evidence>
<dbReference type="Proteomes" id="UP000011841">
    <property type="component" value="Chromosome"/>
</dbReference>
<protein>
    <submittedName>
        <fullName evidence="8">Fused maltose transport subunit, ATP-binding component of ABC superfamily</fullName>
    </submittedName>
</protein>
<comment type="subcellular location">
    <subcellularLocation>
        <location evidence="1">Cell inner membrane</location>
        <topology evidence="1">Peripheral membrane protein</topology>
    </subcellularLocation>
</comment>
<dbReference type="InterPro" id="IPR013611">
    <property type="entry name" value="Transp-assoc_OB_typ2"/>
</dbReference>
<keyword evidence="4" id="KW-0547">Nucleotide-binding</keyword>
<dbReference type="KEGG" id="aol:S58_09610"/>
<dbReference type="GeneID" id="301814937"/>
<keyword evidence="9" id="KW-1185">Reference proteome</keyword>
<keyword evidence="3" id="KW-0813">Transport</keyword>
<evidence type="ECO:0000256" key="2">
    <source>
        <dbReference type="ARBA" id="ARBA00005417"/>
    </source>
</evidence>
<evidence type="ECO:0000256" key="3">
    <source>
        <dbReference type="ARBA" id="ARBA00022448"/>
    </source>
</evidence>
<dbReference type="InterPro" id="IPR015855">
    <property type="entry name" value="ABC_transpr_MalK-like"/>
</dbReference>
<dbReference type="PROSITE" id="PS50893">
    <property type="entry name" value="ABC_TRANSPORTER_2"/>
    <property type="match status" value="1"/>
</dbReference>
<dbReference type="InterPro" id="IPR012340">
    <property type="entry name" value="NA-bd_OB-fold"/>
</dbReference>
<dbReference type="GO" id="GO:0016887">
    <property type="term" value="F:ATP hydrolysis activity"/>
    <property type="evidence" value="ECO:0007669"/>
    <property type="project" value="InterPro"/>
</dbReference>
<sequence length="386" mass="41309">MASLALDNISKSFGATDILKHISLEIRDGEFLTLVGPSGCGKSTLLRIIAGLELQDEGTVRIGARAVDALPPKARNIAMVFQSYALYPHMTVERNMAVPLVMSRLSATQRLPLLGHFVPGTKTKRAGIAAEVRNVAAALGIEQLLARKPGQLSGGQRQRVALGRAMVRQPSVFLMDEPLSNLDAKLRVTMRAEIKELHARLGVTFVYVTHDQAEAMTMSDRVALMMGGELIQIAPPQVLYDDPNNVGVAAFVGSPSINLVPADALGERIEAVVRCHVDGGSLDGITVGLRPEALSARAEWTPGAIAGRVRFVEHLGADLYVHVDIASAQRPLIIRAHPKDGPNLAPGASVALQAELKDLLVFDGAGRRLRRRPPDVVELVSARSGA</sequence>
<dbReference type="EMBL" id="AP012603">
    <property type="protein sequence ID" value="BAM86972.1"/>
    <property type="molecule type" value="Genomic_DNA"/>
</dbReference>
<dbReference type="CDD" id="cd03301">
    <property type="entry name" value="ABC_MalK_N"/>
    <property type="match status" value="1"/>
</dbReference>
<gene>
    <name evidence="8" type="ORF">S58_09610</name>
</gene>
<keyword evidence="5 8" id="KW-0067">ATP-binding</keyword>
<dbReference type="FunFam" id="3.40.50.300:FF:000042">
    <property type="entry name" value="Maltose/maltodextrin ABC transporter, ATP-binding protein"/>
    <property type="match status" value="1"/>
</dbReference>
<dbReference type="AlphaFoldDB" id="M4Z2J0"/>
<dbReference type="HOGENOM" id="CLU_000604_1_1_5"/>
<evidence type="ECO:0000313" key="8">
    <source>
        <dbReference type="EMBL" id="BAM86972.1"/>
    </source>
</evidence>
<evidence type="ECO:0000259" key="7">
    <source>
        <dbReference type="PROSITE" id="PS50893"/>
    </source>
</evidence>
<dbReference type="PROSITE" id="PS00211">
    <property type="entry name" value="ABC_TRANSPORTER_1"/>
    <property type="match status" value="1"/>
</dbReference>
<organism evidence="8 9">
    <name type="scientific">Bradyrhizobium oligotrophicum S58</name>
    <dbReference type="NCBI Taxonomy" id="1245469"/>
    <lineage>
        <taxon>Bacteria</taxon>
        <taxon>Pseudomonadati</taxon>
        <taxon>Pseudomonadota</taxon>
        <taxon>Alphaproteobacteria</taxon>
        <taxon>Hyphomicrobiales</taxon>
        <taxon>Nitrobacteraceae</taxon>
        <taxon>Bradyrhizobium</taxon>
    </lineage>
</organism>
<dbReference type="GO" id="GO:0055052">
    <property type="term" value="C:ATP-binding cassette (ABC) transporter complex, substrate-binding subunit-containing"/>
    <property type="evidence" value="ECO:0007669"/>
    <property type="project" value="TreeGrafter"/>
</dbReference>
<dbReference type="PATRIC" id="fig|1245469.3.peg.982"/>
<dbReference type="STRING" id="1245469.S58_09610"/>
<dbReference type="Gene3D" id="2.40.50.100">
    <property type="match status" value="1"/>
</dbReference>
<dbReference type="PANTHER" id="PTHR43875:SF1">
    <property type="entry name" value="OSMOPROTECTIVE COMPOUNDS UPTAKE ATP-BINDING PROTEIN GGTA"/>
    <property type="match status" value="1"/>
</dbReference>
<dbReference type="GO" id="GO:0008643">
    <property type="term" value="P:carbohydrate transport"/>
    <property type="evidence" value="ECO:0007669"/>
    <property type="project" value="InterPro"/>
</dbReference>
<dbReference type="InterPro" id="IPR008995">
    <property type="entry name" value="Mo/tungstate-bd_C_term_dom"/>
</dbReference>
<dbReference type="Gene3D" id="3.40.50.300">
    <property type="entry name" value="P-loop containing nucleotide triphosphate hydrolases"/>
    <property type="match status" value="1"/>
</dbReference>
<dbReference type="InterPro" id="IPR027417">
    <property type="entry name" value="P-loop_NTPase"/>
</dbReference>
<dbReference type="OrthoDB" id="9767663at2"/>
<dbReference type="InterPro" id="IPR003439">
    <property type="entry name" value="ABC_transporter-like_ATP-bd"/>
</dbReference>
<proteinExistence type="inferred from homology"/>
<comment type="function">
    <text evidence="6">Involved in beta-(1--&gt;2)glucan export. Transmembrane domains (TMD) form a pore in the inner membrane and the ATP-binding domain (NBD) is responsible for energy generation.</text>
</comment>
<dbReference type="SMART" id="SM00382">
    <property type="entry name" value="AAA"/>
    <property type="match status" value="1"/>
</dbReference>
<name>M4Z2J0_9BRAD</name>
<dbReference type="eggNOG" id="COG3842">
    <property type="taxonomic scope" value="Bacteria"/>
</dbReference>
<feature type="domain" description="ABC transporter" evidence="7">
    <location>
        <begin position="4"/>
        <end position="252"/>
    </location>
</feature>
<evidence type="ECO:0000256" key="1">
    <source>
        <dbReference type="ARBA" id="ARBA00004417"/>
    </source>
</evidence>
<dbReference type="InterPro" id="IPR047641">
    <property type="entry name" value="ABC_transpr_MalK/UgpC-like"/>
</dbReference>